<dbReference type="EMBL" id="CM056742">
    <property type="protein sequence ID" value="KAJ8676048.1"/>
    <property type="molecule type" value="Genomic_DNA"/>
</dbReference>
<keyword evidence="2" id="KW-1185">Reference proteome</keyword>
<evidence type="ECO:0000313" key="1">
    <source>
        <dbReference type="EMBL" id="KAJ8676048.1"/>
    </source>
</evidence>
<organism evidence="1 2">
    <name type="scientific">Eretmocerus hayati</name>
    <dbReference type="NCBI Taxonomy" id="131215"/>
    <lineage>
        <taxon>Eukaryota</taxon>
        <taxon>Metazoa</taxon>
        <taxon>Ecdysozoa</taxon>
        <taxon>Arthropoda</taxon>
        <taxon>Hexapoda</taxon>
        <taxon>Insecta</taxon>
        <taxon>Pterygota</taxon>
        <taxon>Neoptera</taxon>
        <taxon>Endopterygota</taxon>
        <taxon>Hymenoptera</taxon>
        <taxon>Apocrita</taxon>
        <taxon>Proctotrupomorpha</taxon>
        <taxon>Chalcidoidea</taxon>
        <taxon>Aphelinidae</taxon>
        <taxon>Aphelininae</taxon>
        <taxon>Eretmocerus</taxon>
    </lineage>
</organism>
<dbReference type="Proteomes" id="UP001239111">
    <property type="component" value="Chromosome 2"/>
</dbReference>
<evidence type="ECO:0000313" key="2">
    <source>
        <dbReference type="Proteomes" id="UP001239111"/>
    </source>
</evidence>
<reference evidence="1" key="1">
    <citation type="submission" date="2023-04" db="EMBL/GenBank/DDBJ databases">
        <title>A chromosome-level genome assembly of the parasitoid wasp Eretmocerus hayati.</title>
        <authorList>
            <person name="Zhong Y."/>
            <person name="Liu S."/>
            <person name="Liu Y."/>
        </authorList>
    </citation>
    <scope>NUCLEOTIDE SEQUENCE</scope>
    <source>
        <strain evidence="1">ZJU_SS_LIU_2023</strain>
    </source>
</reference>
<accession>A0ACC2NYW5</accession>
<proteinExistence type="predicted"/>
<sequence length="132" mass="15524">MSRVLRRESGRVNEMVIAAYAKMTLEPKKADRDFPTPDLMPDASEVSRVDMDYLRILRETHLKPDRCRESNFSRESRAYSSDGESHPRFSDHRAQRGSDGRDRFMYRERSVDECHSRAEPESTRIVQKRCLD</sequence>
<protein>
    <submittedName>
        <fullName evidence="1">Uncharacterized protein</fullName>
    </submittedName>
</protein>
<comment type="caution">
    <text evidence="1">The sequence shown here is derived from an EMBL/GenBank/DDBJ whole genome shotgun (WGS) entry which is preliminary data.</text>
</comment>
<gene>
    <name evidence="1" type="ORF">QAD02_011834</name>
</gene>
<name>A0ACC2NYW5_9HYME</name>